<feature type="region of interest" description="Disordered" evidence="1">
    <location>
        <begin position="40"/>
        <end position="59"/>
    </location>
</feature>
<feature type="chain" id="PRO_5039950197" evidence="2">
    <location>
        <begin position="17"/>
        <end position="59"/>
    </location>
</feature>
<evidence type="ECO:0000313" key="4">
    <source>
        <dbReference type="Proteomes" id="UP000234681"/>
    </source>
</evidence>
<feature type="non-terminal residue" evidence="3">
    <location>
        <position position="59"/>
    </location>
</feature>
<dbReference type="AlphaFoldDB" id="A6JGX0"/>
<reference evidence="4" key="1">
    <citation type="submission" date="2005-09" db="EMBL/GenBank/DDBJ databases">
        <authorList>
            <person name="Mural R.J."/>
            <person name="Li P.W."/>
            <person name="Adams M.D."/>
            <person name="Amanatides P.G."/>
            <person name="Baden-Tillson H."/>
            <person name="Barnstead M."/>
            <person name="Chin S.H."/>
            <person name="Dew I."/>
            <person name="Evans C.A."/>
            <person name="Ferriera S."/>
            <person name="Flanigan M."/>
            <person name="Fosler C."/>
            <person name="Glodek A."/>
            <person name="Gu Z."/>
            <person name="Holt R.A."/>
            <person name="Jennings D."/>
            <person name="Kraft C.L."/>
            <person name="Lu F."/>
            <person name="Nguyen T."/>
            <person name="Nusskern D.R."/>
            <person name="Pfannkoch C.M."/>
            <person name="Sitter C."/>
            <person name="Sutton G.G."/>
            <person name="Venter J.C."/>
            <person name="Wang Z."/>
            <person name="Woodage T."/>
            <person name="Zheng X.H."/>
            <person name="Zhong F."/>
        </authorList>
    </citation>
    <scope>NUCLEOTIDE SEQUENCE [LARGE SCALE GENOMIC DNA]</scope>
    <source>
        <strain>BN</strain>
        <strain evidence="4">Sprague-Dawley</strain>
    </source>
</reference>
<dbReference type="Proteomes" id="UP000234681">
    <property type="component" value="Chromosome 13"/>
</dbReference>
<sequence>MLLPSLSFLIFHGLKAAIWCKAGKDTGRSLCSLWPQACPPGPRETISSQSELSSHLRRL</sequence>
<evidence type="ECO:0000313" key="3">
    <source>
        <dbReference type="EMBL" id="EDL94976.1"/>
    </source>
</evidence>
<protein>
    <submittedName>
        <fullName evidence="3">RCG20192</fullName>
    </submittedName>
</protein>
<organism evidence="3 4">
    <name type="scientific">Rattus norvegicus</name>
    <name type="common">Rat</name>
    <dbReference type="NCBI Taxonomy" id="10116"/>
    <lineage>
        <taxon>Eukaryota</taxon>
        <taxon>Metazoa</taxon>
        <taxon>Chordata</taxon>
        <taxon>Craniata</taxon>
        <taxon>Vertebrata</taxon>
        <taxon>Euteleostomi</taxon>
        <taxon>Mammalia</taxon>
        <taxon>Eutheria</taxon>
        <taxon>Euarchontoglires</taxon>
        <taxon>Glires</taxon>
        <taxon>Rodentia</taxon>
        <taxon>Myomorpha</taxon>
        <taxon>Muroidea</taxon>
        <taxon>Muridae</taxon>
        <taxon>Murinae</taxon>
        <taxon>Rattus</taxon>
    </lineage>
</organism>
<evidence type="ECO:0000256" key="2">
    <source>
        <dbReference type="SAM" id="SignalP"/>
    </source>
</evidence>
<evidence type="ECO:0000256" key="1">
    <source>
        <dbReference type="SAM" id="MobiDB-lite"/>
    </source>
</evidence>
<name>A6JGX0_RAT</name>
<dbReference type="EMBL" id="CH473985">
    <property type="protein sequence ID" value="EDL94976.1"/>
    <property type="molecule type" value="Genomic_DNA"/>
</dbReference>
<gene>
    <name evidence="3" type="ORF">rCG_20192</name>
</gene>
<keyword evidence="2" id="KW-0732">Signal</keyword>
<feature type="signal peptide" evidence="2">
    <location>
        <begin position="1"/>
        <end position="16"/>
    </location>
</feature>
<proteinExistence type="predicted"/>
<accession>A6JGX0</accession>